<protein>
    <submittedName>
        <fullName evidence="1">Uncharacterized protein</fullName>
    </submittedName>
</protein>
<gene>
    <name evidence="1" type="ORF">Me_995_000439</name>
</gene>
<keyword evidence="2" id="KW-1185">Reference proteome</keyword>
<dbReference type="EMBL" id="CP114370">
    <property type="protein sequence ID" value="WBP83817.1"/>
    <property type="molecule type" value="Genomic_DNA"/>
</dbReference>
<evidence type="ECO:0000313" key="1">
    <source>
        <dbReference type="EMBL" id="WBP83817.1"/>
    </source>
</evidence>
<evidence type="ECO:0000313" key="2">
    <source>
        <dbReference type="Proteomes" id="UP001213039"/>
    </source>
</evidence>
<dbReference type="Proteomes" id="UP001213039">
    <property type="component" value="Chromosome"/>
</dbReference>
<proteinExistence type="predicted"/>
<sequence>MKIKEKDFFIFFNIAFLAILLSLLIMIPLYVNWADNYNLQFTDDTPEALKSRVSASWSYLISFLLIYVSLFLVWITQVFILLRNKNGILKSLFPILFWKKNNIILRNEDKVKERNNLILILIIFSLSIIAISLSVSFNFVPWAFFVYFSFFIVIGVQYFYCWFKFINILRRRKL</sequence>
<organism evidence="1 2">
    <name type="scientific">Mycoplasmopsis edwardii</name>
    <dbReference type="NCBI Taxonomy" id="53558"/>
    <lineage>
        <taxon>Bacteria</taxon>
        <taxon>Bacillati</taxon>
        <taxon>Mycoplasmatota</taxon>
        <taxon>Mycoplasmoidales</taxon>
        <taxon>Metamycoplasmataceae</taxon>
        <taxon>Mycoplasmopsis</taxon>
    </lineage>
</organism>
<reference evidence="1" key="1">
    <citation type="submission" date="2022-12" db="EMBL/GenBank/DDBJ databases">
        <authorList>
            <consortium name="Asia Pacific Centre for Animal Health"/>
            <person name="Klose S.M."/>
            <person name="Legione A.R."/>
            <person name="Monotti I."/>
            <person name="Bushell R."/>
            <person name="Marenda M.S."/>
            <person name="Sugiyama T."/>
            <person name="Browning G.F."/>
            <person name="Vaz P.K."/>
        </authorList>
    </citation>
    <scope>NUCLEOTIDE SEQUENCE</scope>
    <source>
        <strain evidence="1">Felid995</strain>
    </source>
</reference>
<name>A0ACD4PGV9_9BACT</name>
<accession>A0ACD4PGV9</accession>